<dbReference type="Proteomes" id="UP001152747">
    <property type="component" value="Unassembled WGS sequence"/>
</dbReference>
<dbReference type="PANTHER" id="PTHR46271">
    <property type="entry name" value="HOMEOBOX PROTEIN, PUTATIVE-RELATED"/>
    <property type="match status" value="1"/>
</dbReference>
<evidence type="ECO:0000256" key="4">
    <source>
        <dbReference type="ARBA" id="ARBA00023242"/>
    </source>
</evidence>
<accession>A0A9P1I5J8</accession>
<feature type="compositionally biased region" description="Low complexity" evidence="7">
    <location>
        <begin position="17"/>
        <end position="31"/>
    </location>
</feature>
<dbReference type="GO" id="GO:0045944">
    <property type="term" value="P:positive regulation of transcription by RNA polymerase II"/>
    <property type="evidence" value="ECO:0007669"/>
    <property type="project" value="InterPro"/>
</dbReference>
<keyword evidence="4 5" id="KW-0539">Nucleus</keyword>
<feature type="DNA-binding region" description="Homeobox" evidence="5">
    <location>
        <begin position="72"/>
        <end position="131"/>
    </location>
</feature>
<dbReference type="GO" id="GO:0000981">
    <property type="term" value="F:DNA-binding transcription factor activity, RNA polymerase II-specific"/>
    <property type="evidence" value="ECO:0007669"/>
    <property type="project" value="InterPro"/>
</dbReference>
<evidence type="ECO:0000256" key="3">
    <source>
        <dbReference type="ARBA" id="ARBA00023155"/>
    </source>
</evidence>
<keyword evidence="10" id="KW-1185">Reference proteome</keyword>
<evidence type="ECO:0000313" key="10">
    <source>
        <dbReference type="Proteomes" id="UP001152747"/>
    </source>
</evidence>
<dbReference type="GO" id="GO:0000978">
    <property type="term" value="F:RNA polymerase II cis-regulatory region sequence-specific DNA binding"/>
    <property type="evidence" value="ECO:0007669"/>
    <property type="project" value="TreeGrafter"/>
</dbReference>
<feature type="domain" description="Homeobox" evidence="8">
    <location>
        <begin position="70"/>
        <end position="130"/>
    </location>
</feature>
<keyword evidence="3 5" id="KW-0371">Homeobox</keyword>
<dbReference type="EMBL" id="CANHGI010000001">
    <property type="protein sequence ID" value="CAI5439077.1"/>
    <property type="molecule type" value="Genomic_DNA"/>
</dbReference>
<dbReference type="FunFam" id="1.10.10.60:FF:000679">
    <property type="entry name" value="Homeobox protein aristaless"/>
    <property type="match status" value="1"/>
</dbReference>
<dbReference type="SUPFAM" id="SSF46689">
    <property type="entry name" value="Homeodomain-like"/>
    <property type="match status" value="1"/>
</dbReference>
<dbReference type="GO" id="GO:0005634">
    <property type="term" value="C:nucleus"/>
    <property type="evidence" value="ECO:0007669"/>
    <property type="project" value="UniProtKB-SubCell"/>
</dbReference>
<feature type="region of interest" description="Disordered" evidence="7">
    <location>
        <begin position="153"/>
        <end position="197"/>
    </location>
</feature>
<dbReference type="InterPro" id="IPR009057">
    <property type="entry name" value="Homeodomain-like_sf"/>
</dbReference>
<organism evidence="9 10">
    <name type="scientific">Caenorhabditis angaria</name>
    <dbReference type="NCBI Taxonomy" id="860376"/>
    <lineage>
        <taxon>Eukaryota</taxon>
        <taxon>Metazoa</taxon>
        <taxon>Ecdysozoa</taxon>
        <taxon>Nematoda</taxon>
        <taxon>Chromadorea</taxon>
        <taxon>Rhabditida</taxon>
        <taxon>Rhabditina</taxon>
        <taxon>Rhabditomorpha</taxon>
        <taxon>Rhabditoidea</taxon>
        <taxon>Rhabditidae</taxon>
        <taxon>Peloderinae</taxon>
        <taxon>Caenorhabditis</taxon>
    </lineage>
</organism>
<feature type="region of interest" description="Disordered" evidence="7">
    <location>
        <begin position="56"/>
        <end position="76"/>
    </location>
</feature>
<feature type="compositionally biased region" description="Low complexity" evidence="7">
    <location>
        <begin position="154"/>
        <end position="163"/>
    </location>
</feature>
<keyword evidence="2 5" id="KW-0238">DNA-binding</keyword>
<evidence type="ECO:0000256" key="1">
    <source>
        <dbReference type="ARBA" id="ARBA00004123"/>
    </source>
</evidence>
<comment type="caution">
    <text evidence="9">The sequence shown here is derived from an EMBL/GenBank/DDBJ whole genome shotgun (WGS) entry which is preliminary data.</text>
</comment>
<dbReference type="Pfam" id="PF00046">
    <property type="entry name" value="Homeodomain"/>
    <property type="match status" value="1"/>
</dbReference>
<dbReference type="Gene3D" id="1.10.10.60">
    <property type="entry name" value="Homeodomain-like"/>
    <property type="match status" value="1"/>
</dbReference>
<evidence type="ECO:0000256" key="6">
    <source>
        <dbReference type="RuleBase" id="RU000682"/>
    </source>
</evidence>
<dbReference type="GO" id="GO:0030182">
    <property type="term" value="P:neuron differentiation"/>
    <property type="evidence" value="ECO:0007669"/>
    <property type="project" value="UniProtKB-ARBA"/>
</dbReference>
<comment type="subcellular location">
    <subcellularLocation>
        <location evidence="1 5 6">Nucleus</location>
    </subcellularLocation>
</comment>
<dbReference type="AlphaFoldDB" id="A0A9P1I5J8"/>
<gene>
    <name evidence="9" type="ORF">CAMP_LOCUS1714</name>
</gene>
<dbReference type="PROSITE" id="PS50071">
    <property type="entry name" value="HOMEOBOX_2"/>
    <property type="match status" value="1"/>
</dbReference>
<protein>
    <recommendedName>
        <fullName evidence="8">Homeobox domain-containing protein</fullName>
    </recommendedName>
</protein>
<dbReference type="InterPro" id="IPR001356">
    <property type="entry name" value="HD"/>
</dbReference>
<evidence type="ECO:0000313" key="9">
    <source>
        <dbReference type="EMBL" id="CAI5439077.1"/>
    </source>
</evidence>
<sequence length="233" mass="27309">MDQNFSPTFGSIVLSPYTTSQNNTNSLSQSYTHHHHHQNLDNLNIHQNEVEEDCLEQKGGEQLKQSAESKKQRRNRTTFTTYQLHELEQAFDRCHYPDVFARETLATKVSLPEVRVQVWFQNRRAKFRRQEKQDSRIEEHSLRNVQIPIWSWQNSSNNNNNNNHETTSHSPQDPPKESIKSTVPQDATYLGGFPPLQDTGLPENYQNFLPYFSQSYFPSNYSFQYPTQPDCQN</sequence>
<dbReference type="CDD" id="cd00086">
    <property type="entry name" value="homeodomain"/>
    <property type="match status" value="1"/>
</dbReference>
<feature type="region of interest" description="Disordered" evidence="7">
    <location>
        <begin position="16"/>
        <end position="36"/>
    </location>
</feature>
<name>A0A9P1I5J8_9PELO</name>
<evidence type="ECO:0000256" key="7">
    <source>
        <dbReference type="SAM" id="MobiDB-lite"/>
    </source>
</evidence>
<proteinExistence type="predicted"/>
<dbReference type="PANTHER" id="PTHR46271:SF4">
    <property type="entry name" value="HOMEOBOX PROTEIN, PUTATIVE-RELATED"/>
    <property type="match status" value="1"/>
</dbReference>
<dbReference type="PROSITE" id="PS00027">
    <property type="entry name" value="HOMEOBOX_1"/>
    <property type="match status" value="1"/>
</dbReference>
<dbReference type="InterPro" id="IPR043562">
    <property type="entry name" value="RAX/RAX2"/>
</dbReference>
<evidence type="ECO:0000256" key="2">
    <source>
        <dbReference type="ARBA" id="ARBA00023125"/>
    </source>
</evidence>
<dbReference type="SMART" id="SM00389">
    <property type="entry name" value="HOX"/>
    <property type="match status" value="1"/>
</dbReference>
<evidence type="ECO:0000259" key="8">
    <source>
        <dbReference type="PROSITE" id="PS50071"/>
    </source>
</evidence>
<dbReference type="OrthoDB" id="6159439at2759"/>
<evidence type="ECO:0000256" key="5">
    <source>
        <dbReference type="PROSITE-ProRule" id="PRU00108"/>
    </source>
</evidence>
<reference evidence="9" key="1">
    <citation type="submission" date="2022-11" db="EMBL/GenBank/DDBJ databases">
        <authorList>
            <person name="Kikuchi T."/>
        </authorList>
    </citation>
    <scope>NUCLEOTIDE SEQUENCE</scope>
    <source>
        <strain evidence="9">PS1010</strain>
    </source>
</reference>
<dbReference type="InterPro" id="IPR017970">
    <property type="entry name" value="Homeobox_CS"/>
</dbReference>